<dbReference type="InterPro" id="IPR003395">
    <property type="entry name" value="RecF/RecN/SMC_N"/>
</dbReference>
<feature type="compositionally biased region" description="Basic and acidic residues" evidence="8">
    <location>
        <begin position="245"/>
        <end position="274"/>
    </location>
</feature>
<dbReference type="GO" id="GO:0030261">
    <property type="term" value="P:chromosome condensation"/>
    <property type="evidence" value="ECO:0007669"/>
    <property type="project" value="InterPro"/>
</dbReference>
<protein>
    <recommendedName>
        <fullName evidence="7">Chromosome partition protein Smc</fullName>
    </recommendedName>
</protein>
<dbReference type="OrthoDB" id="9808768at2"/>
<reference evidence="10 11" key="1">
    <citation type="journal article" date="2015" name="Int. J. Syst. Evol. Microbiol.">
        <title>Sporolactobacillus shoreae sp. nov. and Sporolactobacillus spathodeae sp. nov., two spore-forming lactic acid bacteria isolated from tree barks in Thailand.</title>
        <authorList>
            <person name="Thamacharoensuk T."/>
            <person name="Kitahara M."/>
            <person name="Ohkuma M."/>
            <person name="Thongchul N."/>
            <person name="Tanasupawat S."/>
        </authorList>
    </citation>
    <scope>NUCLEOTIDE SEQUENCE [LARGE SCALE GENOMIC DNA]</scope>
    <source>
        <strain evidence="10 11">BK92</strain>
    </source>
</reference>
<dbReference type="PIRSF" id="PIRSF005719">
    <property type="entry name" value="SMC"/>
    <property type="match status" value="1"/>
</dbReference>
<evidence type="ECO:0000256" key="7">
    <source>
        <dbReference type="HAMAP-Rule" id="MF_01894"/>
    </source>
</evidence>
<dbReference type="SUPFAM" id="SSF52540">
    <property type="entry name" value="P-loop containing nucleoside triphosphate hydrolases"/>
    <property type="match status" value="1"/>
</dbReference>
<keyword evidence="2 7" id="KW-0963">Cytoplasm</keyword>
<evidence type="ECO:0000259" key="9">
    <source>
        <dbReference type="SMART" id="SM00968"/>
    </source>
</evidence>
<dbReference type="InterPro" id="IPR036277">
    <property type="entry name" value="SMC_hinge_sf"/>
</dbReference>
<comment type="subunit">
    <text evidence="7">Homodimer.</text>
</comment>
<dbReference type="GO" id="GO:0016887">
    <property type="term" value="F:ATP hydrolysis activity"/>
    <property type="evidence" value="ECO:0007669"/>
    <property type="project" value="InterPro"/>
</dbReference>
<dbReference type="RefSeq" id="WP_135346900.1">
    <property type="nucleotide sequence ID" value="NZ_SRJD01000001.1"/>
</dbReference>
<evidence type="ECO:0000256" key="6">
    <source>
        <dbReference type="ARBA" id="ARBA00023125"/>
    </source>
</evidence>
<feature type="binding site" evidence="7">
    <location>
        <begin position="32"/>
        <end position="39"/>
    </location>
    <ligand>
        <name>ATP</name>
        <dbReference type="ChEBI" id="CHEBI:30616"/>
    </ligand>
</feature>
<dbReference type="EMBL" id="SRJD01000001">
    <property type="protein sequence ID" value="TGB00254.1"/>
    <property type="molecule type" value="Genomic_DNA"/>
</dbReference>
<keyword evidence="11" id="KW-1185">Reference proteome</keyword>
<dbReference type="HAMAP" id="MF_01894">
    <property type="entry name" value="Smc_prok"/>
    <property type="match status" value="1"/>
</dbReference>
<evidence type="ECO:0000256" key="8">
    <source>
        <dbReference type="SAM" id="MobiDB-lite"/>
    </source>
</evidence>
<keyword evidence="4 7" id="KW-0067">ATP-binding</keyword>
<dbReference type="AlphaFoldDB" id="A0A4Z0GS83"/>
<name>A0A4Z0GS83_9BACL</name>
<accession>A0A4Z0GS83</accession>
<dbReference type="SMART" id="SM00968">
    <property type="entry name" value="SMC_hinge"/>
    <property type="match status" value="1"/>
</dbReference>
<dbReference type="InterPro" id="IPR024704">
    <property type="entry name" value="SMC"/>
</dbReference>
<evidence type="ECO:0000256" key="3">
    <source>
        <dbReference type="ARBA" id="ARBA00022741"/>
    </source>
</evidence>
<dbReference type="NCBIfam" id="TIGR02168">
    <property type="entry name" value="SMC_prok_B"/>
    <property type="match status" value="1"/>
</dbReference>
<feature type="domain" description="SMC hinge" evidence="9">
    <location>
        <begin position="518"/>
        <end position="637"/>
    </location>
</feature>
<dbReference type="CDD" id="cd03278">
    <property type="entry name" value="ABC_SMC_barmotin"/>
    <property type="match status" value="2"/>
</dbReference>
<evidence type="ECO:0000313" key="10">
    <source>
        <dbReference type="EMBL" id="TGB00254.1"/>
    </source>
</evidence>
<comment type="similarity">
    <text evidence="7">Belongs to the SMC family.</text>
</comment>
<dbReference type="GO" id="GO:0007059">
    <property type="term" value="P:chromosome segregation"/>
    <property type="evidence" value="ECO:0007669"/>
    <property type="project" value="UniProtKB-UniRule"/>
</dbReference>
<dbReference type="FunFam" id="3.40.50.300:FF:000901">
    <property type="entry name" value="Chromosome partition protein Smc"/>
    <property type="match status" value="1"/>
</dbReference>
<dbReference type="Gene3D" id="3.40.50.300">
    <property type="entry name" value="P-loop containing nucleotide triphosphate hydrolases"/>
    <property type="match status" value="2"/>
</dbReference>
<keyword evidence="6 7" id="KW-0238">DNA-binding</keyword>
<dbReference type="Gene3D" id="3.30.70.1620">
    <property type="match status" value="1"/>
</dbReference>
<comment type="subcellular location">
    <subcellularLocation>
        <location evidence="1 7">Cytoplasm</location>
    </subcellularLocation>
</comment>
<dbReference type="FunFam" id="3.40.50.300:FF:000984">
    <property type="entry name" value="Chromosome partition protein Smc"/>
    <property type="match status" value="1"/>
</dbReference>
<feature type="coiled-coil region" evidence="7">
    <location>
        <begin position="875"/>
        <end position="909"/>
    </location>
</feature>
<feature type="region of interest" description="Disordered" evidence="8">
    <location>
        <begin position="245"/>
        <end position="275"/>
    </location>
</feature>
<dbReference type="Gene3D" id="1.20.1060.20">
    <property type="match status" value="1"/>
</dbReference>
<evidence type="ECO:0000256" key="5">
    <source>
        <dbReference type="ARBA" id="ARBA00023054"/>
    </source>
</evidence>
<dbReference type="GO" id="GO:0003677">
    <property type="term" value="F:DNA binding"/>
    <property type="evidence" value="ECO:0007669"/>
    <property type="project" value="UniProtKB-UniRule"/>
</dbReference>
<dbReference type="Proteomes" id="UP000298347">
    <property type="component" value="Unassembled WGS sequence"/>
</dbReference>
<dbReference type="PANTHER" id="PTHR43977">
    <property type="entry name" value="STRUCTURAL MAINTENANCE OF CHROMOSOMES PROTEIN 3"/>
    <property type="match status" value="1"/>
</dbReference>
<dbReference type="GO" id="GO:0005694">
    <property type="term" value="C:chromosome"/>
    <property type="evidence" value="ECO:0007669"/>
    <property type="project" value="InterPro"/>
</dbReference>
<feature type="coiled-coil region" evidence="7">
    <location>
        <begin position="304"/>
        <end position="398"/>
    </location>
</feature>
<dbReference type="GO" id="GO:0005737">
    <property type="term" value="C:cytoplasm"/>
    <property type="evidence" value="ECO:0007669"/>
    <property type="project" value="UniProtKB-SubCell"/>
</dbReference>
<evidence type="ECO:0000256" key="4">
    <source>
        <dbReference type="ARBA" id="ARBA00022840"/>
    </source>
</evidence>
<keyword evidence="5 7" id="KW-0175">Coiled coil</keyword>
<feature type="compositionally biased region" description="Polar residues" evidence="8">
    <location>
        <begin position="414"/>
        <end position="423"/>
    </location>
</feature>
<feature type="coiled-coil region" evidence="7">
    <location>
        <begin position="679"/>
        <end position="755"/>
    </location>
</feature>
<comment type="function">
    <text evidence="7">Required for chromosome condensation and partitioning.</text>
</comment>
<dbReference type="Pfam" id="PF06470">
    <property type="entry name" value="SMC_hinge"/>
    <property type="match status" value="1"/>
</dbReference>
<dbReference type="InterPro" id="IPR010935">
    <property type="entry name" value="SMC_hinge"/>
</dbReference>
<gene>
    <name evidence="7 10" type="primary">smc</name>
    <name evidence="10" type="ORF">E4665_00860</name>
</gene>
<organism evidence="10 11">
    <name type="scientific">Sporolactobacillus shoreae</name>
    <dbReference type="NCBI Taxonomy" id="1465501"/>
    <lineage>
        <taxon>Bacteria</taxon>
        <taxon>Bacillati</taxon>
        <taxon>Bacillota</taxon>
        <taxon>Bacilli</taxon>
        <taxon>Bacillales</taxon>
        <taxon>Sporolactobacillaceae</taxon>
        <taxon>Sporolactobacillus</taxon>
    </lineage>
</organism>
<proteinExistence type="inferred from homology"/>
<evidence type="ECO:0000313" key="11">
    <source>
        <dbReference type="Proteomes" id="UP000298347"/>
    </source>
</evidence>
<evidence type="ECO:0000256" key="2">
    <source>
        <dbReference type="ARBA" id="ARBA00022490"/>
    </source>
</evidence>
<dbReference type="GO" id="GO:0007062">
    <property type="term" value="P:sister chromatid cohesion"/>
    <property type="evidence" value="ECO:0007669"/>
    <property type="project" value="InterPro"/>
</dbReference>
<dbReference type="SUPFAM" id="SSF75553">
    <property type="entry name" value="Smc hinge domain"/>
    <property type="match status" value="1"/>
</dbReference>
<feature type="coiled-coil region" evidence="7">
    <location>
        <begin position="174"/>
        <end position="208"/>
    </location>
</feature>
<dbReference type="InterPro" id="IPR027417">
    <property type="entry name" value="P-loop_NTPase"/>
</dbReference>
<dbReference type="Pfam" id="PF02463">
    <property type="entry name" value="SMC_N"/>
    <property type="match status" value="1"/>
</dbReference>
<comment type="caution">
    <text evidence="10">The sequence shown here is derived from an EMBL/GenBank/DDBJ whole genome shotgun (WGS) entry which is preliminary data.</text>
</comment>
<sequence>MFLKRLDVSGFKSFANKTSVEFVPGVTAVVGPNGSGKSNITEAIRWVLGEQSAKSLRGTKMEDIIFSGSDARRAVNMAEVTLTLDNKDHYLPFDYTEISVTRRVFRSGESEFLLNRQNCRLKDIVDLFMDSGLGREAYSVIGQGKIDEILNSKAEDKRRIFEEASGVLKYKLRKQLAEKKLGDSEDDLNRVEDILHELESRIEPLEKQASIAKDYLAKKDELEEVDIALLAHDIGEVHARWSESKKRSAELAAEKEERGSRLTEREREYQENRRKASQLDQLIETNQAKMAELGENLEKILGQKEVMAERRKNAQSTSDELKERLSALETQLDEERQAQNQVIDSCRVENTRLEELRRLLNQKQLDAAGLDENLDERIEKLKSEYIEVLNEQASMRNEQRYLTDQKKVLEQKQSRVGTSTETAKSLAEAARSRKQKIDHEIRQQADAGQQLQRKLSEGESVLQQNHKRYSVQKESIDKINRFIEQAVSKKEMLEALKEDYAGFYQGVRTVLKNRKNLTGIIGAVAELIRVDEKYETAIEIALGASSQSIIVSDEKCGRQAIQFLRTHQAGRATFLPVSVMKSRAIQYSDRQRLEKNGAFTGMADKLVNCDSAIRPVIEHLLGTVIVAENLEGANTLAKEMSYKYRIVTLSGDVVAPGGAMTGGSLKKNHAGLISRTTEIEQITNQIKEMRTKLAELRHDFIELKNRIAEEELSTAKLRKEVQIAAESYRNLENSLHEAEAEEKNSMDKYQLLSRENGDFVSEQEKISTRLEEINDSLSRNHEKGSELTATISQLTESRKDRDSVRASLQSEITSLRVQTAEQSQKTLHLKEKRDTIKARVDDLTAGAEALRSSIRNVHSDMDQQSFSTEELAAKIQQGQIDKQNLTQLLEEKKKERLSEQEKLSVQEHEIRDERDRMTGLSAALQEEDVKLGRLDVQLDHLIDTLREDYELTFEAAKENYQLNSDPEEARKKVKLIKKAIEELGTVNIGAIEEYENVMEREQFLSAQKEDLLKARNTLEDVMTEMDHEVEQRFSVTFEKIRGHFQVVFRELFGGGKADLKLIDPDDLLNSGIEILAEPPGKKLQRLSLLSGGERALTAIALLFAILKVRPVPFCVLDEVEAALDDANVDRYAEFLKKFSSETQFIVVTHRHGTMEHADVLYGVTMQESGISRLVSVRLEETDDLLSAGG</sequence>
<evidence type="ECO:0000256" key="1">
    <source>
        <dbReference type="ARBA" id="ARBA00004496"/>
    </source>
</evidence>
<dbReference type="InterPro" id="IPR011890">
    <property type="entry name" value="SMC_prok"/>
</dbReference>
<dbReference type="GO" id="GO:0005524">
    <property type="term" value="F:ATP binding"/>
    <property type="evidence" value="ECO:0007669"/>
    <property type="project" value="UniProtKB-UniRule"/>
</dbReference>
<feature type="region of interest" description="Disordered" evidence="8">
    <location>
        <begin position="412"/>
        <end position="449"/>
    </location>
</feature>
<comment type="domain">
    <text evidence="7">Contains large globular domains required for ATP hydrolysis at each terminus and a third globular domain forming a flexible hinge near the middle of the molecule. These domains are separated by coiled-coil structures.</text>
</comment>
<dbReference type="GO" id="GO:0006260">
    <property type="term" value="P:DNA replication"/>
    <property type="evidence" value="ECO:0007669"/>
    <property type="project" value="UniProtKB-UniRule"/>
</dbReference>
<keyword evidence="3 7" id="KW-0547">Nucleotide-binding</keyword>